<gene>
    <name evidence="7" type="ORF">G5B17_01380</name>
</gene>
<dbReference type="Pfam" id="PF00072">
    <property type="entry name" value="Response_reg"/>
    <property type="match status" value="1"/>
</dbReference>
<dbReference type="SUPFAM" id="SSF109604">
    <property type="entry name" value="HD-domain/PDEase-like"/>
    <property type="match status" value="1"/>
</dbReference>
<dbReference type="NCBIfam" id="TIGR00254">
    <property type="entry name" value="GGDEF"/>
    <property type="match status" value="1"/>
</dbReference>
<dbReference type="Pfam" id="PF13487">
    <property type="entry name" value="HD_5"/>
    <property type="match status" value="1"/>
</dbReference>
<dbReference type="InterPro" id="IPR043128">
    <property type="entry name" value="Rev_trsase/Diguanyl_cyclase"/>
</dbReference>
<keyword evidence="8" id="KW-1185">Reference proteome</keyword>
<evidence type="ECO:0000256" key="1">
    <source>
        <dbReference type="ARBA" id="ARBA00018672"/>
    </source>
</evidence>
<evidence type="ECO:0000313" key="7">
    <source>
        <dbReference type="EMBL" id="NSG84112.1"/>
    </source>
</evidence>
<dbReference type="PROSITE" id="PS50110">
    <property type="entry name" value="RESPONSE_REGULATORY"/>
    <property type="match status" value="1"/>
</dbReference>
<dbReference type="CDD" id="cd01949">
    <property type="entry name" value="GGDEF"/>
    <property type="match status" value="1"/>
</dbReference>
<dbReference type="RefSeq" id="WP_173769142.1">
    <property type="nucleotide sequence ID" value="NZ_JAAITS010000003.1"/>
</dbReference>
<name>A0ABX2H232_9FIRM</name>
<protein>
    <recommendedName>
        <fullName evidence="1">Stage 0 sporulation protein A homolog</fullName>
    </recommendedName>
</protein>
<evidence type="ECO:0000256" key="3">
    <source>
        <dbReference type="PROSITE-ProRule" id="PRU00169"/>
    </source>
</evidence>
<evidence type="ECO:0000259" key="4">
    <source>
        <dbReference type="PROSITE" id="PS50110"/>
    </source>
</evidence>
<dbReference type="InterPro" id="IPR011006">
    <property type="entry name" value="CheY-like_superfamily"/>
</dbReference>
<dbReference type="SMART" id="SM00267">
    <property type="entry name" value="GGDEF"/>
    <property type="match status" value="1"/>
</dbReference>
<accession>A0ABX2H232</accession>
<dbReference type="SMART" id="SM00448">
    <property type="entry name" value="REC"/>
    <property type="match status" value="1"/>
</dbReference>
<dbReference type="Gene3D" id="3.30.70.270">
    <property type="match status" value="1"/>
</dbReference>
<dbReference type="InterPro" id="IPR001789">
    <property type="entry name" value="Sig_transdc_resp-reg_receiver"/>
</dbReference>
<comment type="caution">
    <text evidence="7">The sequence shown here is derived from an EMBL/GenBank/DDBJ whole genome shotgun (WGS) entry which is preliminary data.</text>
</comment>
<dbReference type="Gene3D" id="1.10.3210.10">
    <property type="entry name" value="Hypothetical protein af1432"/>
    <property type="match status" value="1"/>
</dbReference>
<dbReference type="Pfam" id="PF00990">
    <property type="entry name" value="GGDEF"/>
    <property type="match status" value="1"/>
</dbReference>
<comment type="function">
    <text evidence="2">May play the central regulatory role in sporulation. It may be an element of the effector pathway responsible for the activation of sporulation genes in response to nutritional stress. Spo0A may act in concert with spo0H (a sigma factor) to control the expression of some genes that are critical to the sporulation process.</text>
</comment>
<evidence type="ECO:0000259" key="5">
    <source>
        <dbReference type="PROSITE" id="PS50887"/>
    </source>
</evidence>
<dbReference type="InterPro" id="IPR000160">
    <property type="entry name" value="GGDEF_dom"/>
</dbReference>
<reference evidence="7 8" key="1">
    <citation type="journal article" date="2020" name="Cell Host Microbe">
        <title>Functional and Genomic Variation between Human-Derived Isolates of Lachnospiraceae Reveals Inter- and Intra-Species Diversity.</title>
        <authorList>
            <person name="Sorbara M.T."/>
            <person name="Littmann E.R."/>
            <person name="Fontana E."/>
            <person name="Moody T.U."/>
            <person name="Kohout C.E."/>
            <person name="Gjonbalaj M."/>
            <person name="Eaton V."/>
            <person name="Seok R."/>
            <person name="Leiner I.M."/>
            <person name="Pamer E.G."/>
        </authorList>
    </citation>
    <scope>NUCLEOTIDE SEQUENCE [LARGE SCALE GENOMIC DNA]</scope>
    <source>
        <strain evidence="7 8">MSK.17.74</strain>
    </source>
</reference>
<dbReference type="InterPro" id="IPR052020">
    <property type="entry name" value="Cyclic_di-GMP/3'3'-cGAMP_PDE"/>
</dbReference>
<dbReference type="PROSITE" id="PS50887">
    <property type="entry name" value="GGDEF"/>
    <property type="match status" value="1"/>
</dbReference>
<dbReference type="CDD" id="cd00077">
    <property type="entry name" value="HDc"/>
    <property type="match status" value="1"/>
</dbReference>
<keyword evidence="3" id="KW-0597">Phosphoprotein</keyword>
<evidence type="ECO:0000256" key="2">
    <source>
        <dbReference type="ARBA" id="ARBA00024867"/>
    </source>
</evidence>
<dbReference type="PANTHER" id="PTHR45228">
    <property type="entry name" value="CYCLIC DI-GMP PHOSPHODIESTERASE TM_0186-RELATED"/>
    <property type="match status" value="1"/>
</dbReference>
<dbReference type="EMBL" id="JAAITS010000003">
    <property type="protein sequence ID" value="NSG84112.1"/>
    <property type="molecule type" value="Genomic_DNA"/>
</dbReference>
<dbReference type="InterPro" id="IPR037522">
    <property type="entry name" value="HD_GYP_dom"/>
</dbReference>
<evidence type="ECO:0000259" key="6">
    <source>
        <dbReference type="PROSITE" id="PS51832"/>
    </source>
</evidence>
<feature type="domain" description="GGDEF" evidence="5">
    <location>
        <begin position="157"/>
        <end position="287"/>
    </location>
</feature>
<feature type="domain" description="HD-GYP" evidence="6">
    <location>
        <begin position="444"/>
        <end position="652"/>
    </location>
</feature>
<dbReference type="Gene3D" id="3.40.50.2300">
    <property type="match status" value="1"/>
</dbReference>
<dbReference type="PROSITE" id="PS51832">
    <property type="entry name" value="HD_GYP"/>
    <property type="match status" value="1"/>
</dbReference>
<feature type="modified residue" description="4-aspartylphosphate" evidence="3">
    <location>
        <position position="357"/>
    </location>
</feature>
<proteinExistence type="predicted"/>
<sequence length="670" mass="76189">MVSDYKITMEQAEYEMVCYRRVFNFVRLLDQEKLEKLNAEGLLAAEGGQTKKADLCIGHFCQGCVAMEAFLRKAELCKLEFIGDDIYQIMAKYLEIDGNPYVMELLKKMDKSSLIDRKDHERLISSLTGYNERLYQDVLTKAYNRRYYEEELKSQMGPAGIAMIDLDDFKLYNDTYGHNAGDMALTVVAETICKHIRKDDILIRYGGDEFLLVLPGVTEVKFAGRLQEIHDKIHLAAVPGYAGLQLSVSIGGTIAGADETIGSVVGRADRFMYQAKTRKNLVVTESNEIKDGNADGAEVNRDELKQQILIVDDAELNRDILAEILHHDFKTMEVSSGEECLSVLREYGAGISLVLLDIVMPGMDGFAVLEAMNRNHWIEDIPVIMISSEETESYIRRAYEMGVSDYISRPFDAKVVYRRVYNTIKLYAKQRRLITLVTDQIREKEKNSQILIDILSHIVEFRNGESGQHVQHIKMLTGFLLDRLMQKTDKYDLKWSDQYMITIASALHDIGKVGIDEKILNKPGRLTNEEFEEMKKHTLIGASMLKSLGVYQNEELVKVAYQICRWHHERYDGKGYPDGLKGEEIPIAAQVVSVADVYDALTSERVYKKAFSHEKAMEMILAGECGTFNPLLLECLQDIQGNIQVEMKRAAEQPMLVQNSYVGKMIETVQ</sequence>
<dbReference type="Proteomes" id="UP001644719">
    <property type="component" value="Unassembled WGS sequence"/>
</dbReference>
<dbReference type="InterPro" id="IPR029787">
    <property type="entry name" value="Nucleotide_cyclase"/>
</dbReference>
<organism evidence="7 8">
    <name type="scientific">Blautia faecis</name>
    <dbReference type="NCBI Taxonomy" id="871665"/>
    <lineage>
        <taxon>Bacteria</taxon>
        <taxon>Bacillati</taxon>
        <taxon>Bacillota</taxon>
        <taxon>Clostridia</taxon>
        <taxon>Lachnospirales</taxon>
        <taxon>Lachnospiraceae</taxon>
        <taxon>Blautia</taxon>
    </lineage>
</organism>
<evidence type="ECO:0000313" key="8">
    <source>
        <dbReference type="Proteomes" id="UP001644719"/>
    </source>
</evidence>
<feature type="domain" description="Response regulatory" evidence="4">
    <location>
        <begin position="307"/>
        <end position="424"/>
    </location>
</feature>
<dbReference type="InterPro" id="IPR003607">
    <property type="entry name" value="HD/PDEase_dom"/>
</dbReference>
<dbReference type="SUPFAM" id="SSF55073">
    <property type="entry name" value="Nucleotide cyclase"/>
    <property type="match status" value="1"/>
</dbReference>
<dbReference type="SUPFAM" id="SSF52172">
    <property type="entry name" value="CheY-like"/>
    <property type="match status" value="1"/>
</dbReference>